<name>A0ABV8JU54_9FLAO</name>
<keyword evidence="4" id="KW-1185">Reference proteome</keyword>
<reference evidence="4" key="1">
    <citation type="journal article" date="2019" name="Int. J. Syst. Evol. Microbiol.">
        <title>The Global Catalogue of Microorganisms (GCM) 10K type strain sequencing project: providing services to taxonomists for standard genome sequencing and annotation.</title>
        <authorList>
            <consortium name="The Broad Institute Genomics Platform"/>
            <consortium name="The Broad Institute Genome Sequencing Center for Infectious Disease"/>
            <person name="Wu L."/>
            <person name="Ma J."/>
        </authorList>
    </citation>
    <scope>NUCLEOTIDE SEQUENCE [LARGE SCALE GENOMIC DNA]</scope>
    <source>
        <strain evidence="4">CECT 7477</strain>
    </source>
</reference>
<gene>
    <name evidence="3" type="ORF">ACFOUT_09285</name>
</gene>
<comment type="caution">
    <text evidence="3">The sequence shown here is derived from an EMBL/GenBank/DDBJ whole genome shotgun (WGS) entry which is preliminary data.</text>
</comment>
<evidence type="ECO:0000259" key="1">
    <source>
        <dbReference type="Pfam" id="PF07632"/>
    </source>
</evidence>
<accession>A0ABV8JU54</accession>
<feature type="domain" description="DUF5060" evidence="2">
    <location>
        <begin position="307"/>
        <end position="370"/>
    </location>
</feature>
<dbReference type="InterPro" id="IPR036452">
    <property type="entry name" value="Ribo_hydro-like"/>
</dbReference>
<evidence type="ECO:0000259" key="2">
    <source>
        <dbReference type="Pfam" id="PF16586"/>
    </source>
</evidence>
<dbReference type="EMBL" id="JBHSAW010000004">
    <property type="protein sequence ID" value="MFC4096068.1"/>
    <property type="molecule type" value="Genomic_DNA"/>
</dbReference>
<dbReference type="SUPFAM" id="SSF53590">
    <property type="entry name" value="Nucleoside hydrolase"/>
    <property type="match status" value="1"/>
</dbReference>
<evidence type="ECO:0000313" key="3">
    <source>
        <dbReference type="EMBL" id="MFC4096068.1"/>
    </source>
</evidence>
<organism evidence="3 4">
    <name type="scientific">Euzebyella saccharophila</name>
    <dbReference type="NCBI Taxonomy" id="679664"/>
    <lineage>
        <taxon>Bacteria</taxon>
        <taxon>Pseudomonadati</taxon>
        <taxon>Bacteroidota</taxon>
        <taxon>Flavobacteriia</taxon>
        <taxon>Flavobacteriales</taxon>
        <taxon>Flavobacteriaceae</taxon>
        <taxon>Euzebyella</taxon>
    </lineage>
</organism>
<dbReference type="InterPro" id="IPR011483">
    <property type="entry name" value="Sde182_NH-like"/>
</dbReference>
<protein>
    <submittedName>
        <fullName evidence="3">Nucleoside hydrolase-like domain-containing protein</fullName>
    </submittedName>
</protein>
<dbReference type="Pfam" id="PF07632">
    <property type="entry name" value="Sde182_NH-like"/>
    <property type="match status" value="1"/>
</dbReference>
<dbReference type="InterPro" id="IPR032260">
    <property type="entry name" value="DUF5060"/>
</dbReference>
<evidence type="ECO:0000313" key="4">
    <source>
        <dbReference type="Proteomes" id="UP001595814"/>
    </source>
</evidence>
<dbReference type="Gene3D" id="3.90.245.10">
    <property type="entry name" value="Ribonucleoside hydrolase-like"/>
    <property type="match status" value="1"/>
</dbReference>
<sequence length="441" mass="50006">MSLPIKYSPSSEYYSISKNTMFLLFLVCLTFAGVYKMEAQEIRPRILISSDIGGTDPDDFQSMIHLLMYANEVSIEGLVSSPYGPGRKKDFLDMIDLYEKDLPKLKEHSGGFPHPDSLRAITKQGETELAPFRGFRRATEGSDWIVKCAKEKSDQPLWVLVWGGLEDIAQALHDAPEIKENIKVYWIGGPNKKWGVNAYSYIAENHPDLWMIEANATYRGWIIDDESPENINAKNFYPNFIKGKGHLGKDFVNHYNGDIKMGDTPSLVYVLNGDPNDPTGESWGGSFTKIQRSTRSIFQNGSTQTDTVAAYDVIEWQFKGPVLDIPKDSVCFTNEIWGQVWNGYYLGDGIYGTKYSSKKPEIGSYRTSSDIPELDGLTGQYTSIVPWPGETSEHDYILGTNWYGDRLEPQLFMGVQQGAKTVAKHREAFLMDWAERWKWLE</sequence>
<feature type="domain" description="Cellulose-binding Sde182 nucleoside hydrolase-like" evidence="1">
    <location>
        <begin position="45"/>
        <end position="287"/>
    </location>
</feature>
<dbReference type="Proteomes" id="UP001595814">
    <property type="component" value="Unassembled WGS sequence"/>
</dbReference>
<dbReference type="RefSeq" id="WP_225621071.1">
    <property type="nucleotide sequence ID" value="NZ_JACYFJ010000001.1"/>
</dbReference>
<dbReference type="Pfam" id="PF16586">
    <property type="entry name" value="DUF5060"/>
    <property type="match status" value="1"/>
</dbReference>
<proteinExistence type="predicted"/>